<dbReference type="EMBL" id="PDLO01000001">
    <property type="protein sequence ID" value="PHL00476.1"/>
    <property type="molecule type" value="Genomic_DNA"/>
</dbReference>
<dbReference type="InterPro" id="IPR010667">
    <property type="entry name" value="Phage_T4_Gp19"/>
</dbReference>
<gene>
    <name evidence="1" type="ORF">CGL56_05440</name>
</gene>
<protein>
    <submittedName>
        <fullName evidence="1">Phage tail protein</fullName>
    </submittedName>
</protein>
<name>A0A2G0CKH8_9BACT</name>
<organism evidence="1 2">
    <name type="scientific">Neolewinella marina</name>
    <dbReference type="NCBI Taxonomy" id="438751"/>
    <lineage>
        <taxon>Bacteria</taxon>
        <taxon>Pseudomonadati</taxon>
        <taxon>Bacteroidota</taxon>
        <taxon>Saprospiria</taxon>
        <taxon>Saprospirales</taxon>
        <taxon>Lewinellaceae</taxon>
        <taxon>Neolewinella</taxon>
    </lineage>
</organism>
<dbReference type="AlphaFoldDB" id="A0A2G0CKH8"/>
<reference evidence="1 2" key="1">
    <citation type="submission" date="2017-10" db="EMBL/GenBank/DDBJ databases">
        <title>The draft genome sequence of Lewinella marina KCTC 32374.</title>
        <authorList>
            <person name="Wang K."/>
        </authorList>
    </citation>
    <scope>NUCLEOTIDE SEQUENCE [LARGE SCALE GENOMIC DNA]</scope>
    <source>
        <strain evidence="1 2">MKG-38</strain>
    </source>
</reference>
<dbReference type="OrthoDB" id="73314at2"/>
<accession>A0A2G0CKH8</accession>
<dbReference type="GO" id="GO:0005198">
    <property type="term" value="F:structural molecule activity"/>
    <property type="evidence" value="ECO:0007669"/>
    <property type="project" value="InterPro"/>
</dbReference>
<dbReference type="Proteomes" id="UP000226437">
    <property type="component" value="Unassembled WGS sequence"/>
</dbReference>
<comment type="caution">
    <text evidence="1">The sequence shown here is derived from an EMBL/GenBank/DDBJ whole genome shotgun (WGS) entry which is preliminary data.</text>
</comment>
<dbReference type="Pfam" id="PF06841">
    <property type="entry name" value="Phage_T4_gp19"/>
    <property type="match status" value="1"/>
</dbReference>
<sequence>MWALPRLFFRMDWGSATDIPFQEVTGLDALGNAASTDDDLVFTLNGRPGARAGSSITLMRGVFPSGNDFRAWHEEIRAKPHARSPLRLTLLDEEGKPVMTWTLQNAWLTRIVSEDHVAQGEVVIERMEVAHEGITIDVMT</sequence>
<keyword evidence="2" id="KW-1185">Reference proteome</keyword>
<evidence type="ECO:0000313" key="1">
    <source>
        <dbReference type="EMBL" id="PHL00476.1"/>
    </source>
</evidence>
<proteinExistence type="predicted"/>
<evidence type="ECO:0000313" key="2">
    <source>
        <dbReference type="Proteomes" id="UP000226437"/>
    </source>
</evidence>